<evidence type="ECO:0000256" key="16">
    <source>
        <dbReference type="ARBA" id="ARBA00023180"/>
    </source>
</evidence>
<evidence type="ECO:0000256" key="19">
    <source>
        <dbReference type="SAM" id="Phobius"/>
    </source>
</evidence>
<dbReference type="Pfam" id="PF12810">
    <property type="entry name" value="ALK_LTK_GRD"/>
    <property type="match status" value="1"/>
</dbReference>
<evidence type="ECO:0000256" key="9">
    <source>
        <dbReference type="ARBA" id="ARBA00022777"/>
    </source>
</evidence>
<keyword evidence="15" id="KW-0675">Receptor</keyword>
<dbReference type="Gene3D" id="3.50.4.10">
    <property type="entry name" value="Hepatocyte Growth Factor"/>
    <property type="match status" value="1"/>
</dbReference>
<evidence type="ECO:0000256" key="6">
    <source>
        <dbReference type="ARBA" id="ARBA00022729"/>
    </source>
</evidence>
<keyword evidence="23" id="KW-1185">Reference proteome</keyword>
<evidence type="ECO:0000256" key="1">
    <source>
        <dbReference type="ARBA" id="ARBA00004251"/>
    </source>
</evidence>
<evidence type="ECO:0000256" key="14">
    <source>
        <dbReference type="ARBA" id="ARBA00023157"/>
    </source>
</evidence>
<comment type="caution">
    <text evidence="17">Lacks conserved residue(s) required for the propagation of feature annotation.</text>
</comment>
<feature type="domain" description="Fibronectin type-II" evidence="21">
    <location>
        <begin position="139"/>
        <end position="183"/>
    </location>
</feature>
<dbReference type="InterPro" id="IPR003609">
    <property type="entry name" value="Pan_app"/>
</dbReference>
<keyword evidence="14" id="KW-1015">Disulfide bond</keyword>
<evidence type="ECO:0000256" key="7">
    <source>
        <dbReference type="ARBA" id="ARBA00022737"/>
    </source>
</evidence>
<feature type="region of interest" description="Disordered" evidence="18">
    <location>
        <begin position="379"/>
        <end position="406"/>
    </location>
</feature>
<evidence type="ECO:0000256" key="5">
    <source>
        <dbReference type="ARBA" id="ARBA00022692"/>
    </source>
</evidence>
<reference evidence="22 23" key="1">
    <citation type="submission" date="2022-05" db="EMBL/GenBank/DDBJ databases">
        <authorList>
            <consortium name="Genoscope - CEA"/>
            <person name="William W."/>
        </authorList>
    </citation>
    <scope>NUCLEOTIDE SEQUENCE [LARGE SCALE GENOMIC DNA]</scope>
</reference>
<dbReference type="PROSITE" id="PS51092">
    <property type="entry name" value="FN2_2"/>
    <property type="match status" value="1"/>
</dbReference>
<evidence type="ECO:0000313" key="23">
    <source>
        <dbReference type="Proteomes" id="UP001159405"/>
    </source>
</evidence>
<evidence type="ECO:0000259" key="20">
    <source>
        <dbReference type="PROSITE" id="PS50948"/>
    </source>
</evidence>
<dbReference type="CDD" id="cd00062">
    <property type="entry name" value="FN2"/>
    <property type="match status" value="1"/>
</dbReference>
<feature type="transmembrane region" description="Helical" evidence="19">
    <location>
        <begin position="20"/>
        <end position="37"/>
    </location>
</feature>
<evidence type="ECO:0000256" key="13">
    <source>
        <dbReference type="ARBA" id="ARBA00023137"/>
    </source>
</evidence>
<evidence type="ECO:0000256" key="15">
    <source>
        <dbReference type="ARBA" id="ARBA00023170"/>
    </source>
</evidence>
<dbReference type="InterPro" id="IPR013806">
    <property type="entry name" value="Kringle-like"/>
</dbReference>
<dbReference type="InterPro" id="IPR055163">
    <property type="entry name" value="ALK/LTK-like_GRD"/>
</dbReference>
<dbReference type="Gene3D" id="2.10.10.10">
    <property type="entry name" value="Fibronectin, type II, collagen-binding"/>
    <property type="match status" value="1"/>
</dbReference>
<keyword evidence="13" id="KW-0829">Tyrosine-protein kinase</keyword>
<organism evidence="22 23">
    <name type="scientific">Porites lobata</name>
    <dbReference type="NCBI Taxonomy" id="104759"/>
    <lineage>
        <taxon>Eukaryota</taxon>
        <taxon>Metazoa</taxon>
        <taxon>Cnidaria</taxon>
        <taxon>Anthozoa</taxon>
        <taxon>Hexacorallia</taxon>
        <taxon>Scleractinia</taxon>
        <taxon>Fungiina</taxon>
        <taxon>Poritidae</taxon>
        <taxon>Porites</taxon>
    </lineage>
</organism>
<dbReference type="Pfam" id="PF00024">
    <property type="entry name" value="PAN_1"/>
    <property type="match status" value="1"/>
</dbReference>
<dbReference type="Proteomes" id="UP001159405">
    <property type="component" value="Unassembled WGS sequence"/>
</dbReference>
<dbReference type="PRINTS" id="PR00013">
    <property type="entry name" value="FNTYPEII"/>
</dbReference>
<feature type="compositionally biased region" description="Gly residues" evidence="18">
    <location>
        <begin position="338"/>
        <end position="347"/>
    </location>
</feature>
<keyword evidence="8" id="KW-0547">Nucleotide-binding</keyword>
<dbReference type="SUPFAM" id="SSF57440">
    <property type="entry name" value="Kringle-like"/>
    <property type="match status" value="1"/>
</dbReference>
<evidence type="ECO:0000256" key="2">
    <source>
        <dbReference type="ARBA" id="ARBA00011902"/>
    </source>
</evidence>
<gene>
    <name evidence="22" type="ORF">PLOB_00005000</name>
</gene>
<keyword evidence="12 19" id="KW-0472">Membrane</keyword>
<keyword evidence="5 19" id="KW-0812">Transmembrane</keyword>
<keyword evidence="7" id="KW-0677">Repeat</keyword>
<evidence type="ECO:0000256" key="4">
    <source>
        <dbReference type="ARBA" id="ARBA00022679"/>
    </source>
</evidence>
<evidence type="ECO:0000256" key="11">
    <source>
        <dbReference type="ARBA" id="ARBA00022989"/>
    </source>
</evidence>
<comment type="subcellular location">
    <subcellularLocation>
        <location evidence="1">Cell membrane</location>
        <topology evidence="1">Single-pass type I membrane protein</topology>
    </subcellularLocation>
</comment>
<feature type="region of interest" description="Disordered" evidence="18">
    <location>
        <begin position="427"/>
        <end position="453"/>
    </location>
</feature>
<feature type="domain" description="Apple" evidence="20">
    <location>
        <begin position="32"/>
        <end position="117"/>
    </location>
</feature>
<evidence type="ECO:0000256" key="12">
    <source>
        <dbReference type="ARBA" id="ARBA00023136"/>
    </source>
</evidence>
<dbReference type="PANTHER" id="PTHR31535:SF3">
    <property type="entry name" value="REGULATORY PROTEIN ZESTE"/>
    <property type="match status" value="1"/>
</dbReference>
<dbReference type="Pfam" id="PF00040">
    <property type="entry name" value="fn2"/>
    <property type="match status" value="1"/>
</dbReference>
<keyword evidence="11 19" id="KW-1133">Transmembrane helix</keyword>
<feature type="region of interest" description="Disordered" evidence="18">
    <location>
        <begin position="313"/>
        <end position="355"/>
    </location>
</feature>
<evidence type="ECO:0000313" key="22">
    <source>
        <dbReference type="EMBL" id="CAH3161790.1"/>
    </source>
</evidence>
<evidence type="ECO:0000256" key="10">
    <source>
        <dbReference type="ARBA" id="ARBA00022840"/>
    </source>
</evidence>
<keyword evidence="6" id="KW-0732">Signal</keyword>
<feature type="compositionally biased region" description="Gly residues" evidence="18">
    <location>
        <begin position="386"/>
        <end position="406"/>
    </location>
</feature>
<dbReference type="SMART" id="SM00059">
    <property type="entry name" value="FN2"/>
    <property type="match status" value="1"/>
</dbReference>
<dbReference type="PANTHER" id="PTHR31535">
    <property type="match status" value="1"/>
</dbReference>
<evidence type="ECO:0000256" key="8">
    <source>
        <dbReference type="ARBA" id="ARBA00022741"/>
    </source>
</evidence>
<evidence type="ECO:0000256" key="3">
    <source>
        <dbReference type="ARBA" id="ARBA00022475"/>
    </source>
</evidence>
<keyword evidence="16" id="KW-0325">Glycoprotein</keyword>
<dbReference type="EMBL" id="CALNXK010000121">
    <property type="protein sequence ID" value="CAH3161790.1"/>
    <property type="molecule type" value="Genomic_DNA"/>
</dbReference>
<name>A0ABN8QCC3_9CNID</name>
<evidence type="ECO:0000256" key="17">
    <source>
        <dbReference type="PROSITE-ProRule" id="PRU00479"/>
    </source>
</evidence>
<evidence type="ECO:0000256" key="18">
    <source>
        <dbReference type="SAM" id="MobiDB-lite"/>
    </source>
</evidence>
<evidence type="ECO:0000259" key="21">
    <source>
        <dbReference type="PROSITE" id="PS51092"/>
    </source>
</evidence>
<keyword evidence="10" id="KW-0067">ATP-binding</keyword>
<keyword evidence="4" id="KW-0808">Transferase</keyword>
<keyword evidence="3" id="KW-1003">Cell membrane</keyword>
<dbReference type="InterPro" id="IPR036943">
    <property type="entry name" value="FN_type2_sf"/>
</dbReference>
<proteinExistence type="predicted"/>
<dbReference type="EC" id="2.7.10.1" evidence="2"/>
<keyword evidence="9" id="KW-0418">Kinase</keyword>
<dbReference type="InterPro" id="IPR000562">
    <property type="entry name" value="FN_type2_dom"/>
</dbReference>
<dbReference type="PROSITE" id="PS50948">
    <property type="entry name" value="PAN"/>
    <property type="match status" value="1"/>
</dbReference>
<protein>
    <recommendedName>
        <fullName evidence="2">receptor protein-tyrosine kinase</fullName>
        <ecNumber evidence="2">2.7.10.1</ecNumber>
    </recommendedName>
</protein>
<comment type="caution">
    <text evidence="22">The sequence shown here is derived from an EMBL/GenBank/DDBJ whole genome shotgun (WGS) entry which is preliminary data.</text>
</comment>
<sequence length="464" mass="47789">MQENTGGVQQGDGKHKRGAMYNFFVLAVVVLCLRRGVGQTIHRRAALFNTLENFRVINGDLIKRQRSQSLGTCTQQCLSEPSCASFNFGSSSDSRGFCELYKDGGDVTLSAKPGWLCGKLLDKRQFVKPPAECKTWRTKDGGCCVFPFFYQGKLHDKCIFDGQLWCSVTDNYDTDRMRGACQDFNFTFTTLGAQGETGPSNTSGYQGTTLENKVTLQKGIQIWKVPMNGTYVIEAWGASGAVGRQNNSCSSTRAGGKGAYMKGCFNLTQGTSVKILIGQRGSNGKTGSPLPGGGGGGTFVVLNSGNPFIIAGGGGGGGAPSNEYSEGDPGKITENGSQSGGFNGDGGILFVEDPPSANLDAGAGGGLIGNGKSGKITKGGSSFNNGGLGGKSQSGGNGGFGGGGGGFQHPGGGGGYSGGGVMKKSGVTIAGGGGSLNRGINQVETEDVNRDDGKVVIVLVEPEK</sequence>
<accession>A0ABN8QCC3</accession>